<feature type="transmembrane region" description="Helical" evidence="1">
    <location>
        <begin position="12"/>
        <end position="33"/>
    </location>
</feature>
<keyword evidence="1" id="KW-1133">Transmembrane helix</keyword>
<protein>
    <submittedName>
        <fullName evidence="2">Uncharacterized protein</fullName>
    </submittedName>
</protein>
<evidence type="ECO:0000256" key="1">
    <source>
        <dbReference type="SAM" id="Phobius"/>
    </source>
</evidence>
<organism evidence="2 3">
    <name type="scientific">Ramlibacter rhizophilus</name>
    <dbReference type="NCBI Taxonomy" id="1781167"/>
    <lineage>
        <taxon>Bacteria</taxon>
        <taxon>Pseudomonadati</taxon>
        <taxon>Pseudomonadota</taxon>
        <taxon>Betaproteobacteria</taxon>
        <taxon>Burkholderiales</taxon>
        <taxon>Comamonadaceae</taxon>
        <taxon>Ramlibacter</taxon>
    </lineage>
</organism>
<proteinExistence type="predicted"/>
<keyword evidence="1" id="KW-0472">Membrane</keyword>
<gene>
    <name evidence="2" type="ORF">EZ242_14370</name>
</gene>
<evidence type="ECO:0000313" key="3">
    <source>
        <dbReference type="Proteomes" id="UP000297564"/>
    </source>
</evidence>
<accession>A0A4Z0BIX6</accession>
<sequence>MKLNPCLVRLMRSALPVAVGLLIVLPFLLALYVMSKTGWTPVLAMVVIAAVLLMGIEQYGRLMEDLRAIEPKSQKQLRSERNDGEV</sequence>
<reference evidence="2 3" key="1">
    <citation type="submission" date="2019-03" db="EMBL/GenBank/DDBJ databases">
        <title>Ramlibacter rhizophilus CCTCC AB2015357, whole genome shotgun sequence.</title>
        <authorList>
            <person name="Zhang X."/>
            <person name="Feng G."/>
            <person name="Zhu H."/>
        </authorList>
    </citation>
    <scope>NUCLEOTIDE SEQUENCE [LARGE SCALE GENOMIC DNA]</scope>
    <source>
        <strain evidence="2 3">CCTCC AB2015357</strain>
    </source>
</reference>
<feature type="transmembrane region" description="Helical" evidence="1">
    <location>
        <begin position="39"/>
        <end position="56"/>
    </location>
</feature>
<dbReference type="Proteomes" id="UP000297564">
    <property type="component" value="Unassembled WGS sequence"/>
</dbReference>
<comment type="caution">
    <text evidence="2">The sequence shown here is derived from an EMBL/GenBank/DDBJ whole genome shotgun (WGS) entry which is preliminary data.</text>
</comment>
<dbReference type="EMBL" id="SMLL01000005">
    <property type="protein sequence ID" value="TFY98701.1"/>
    <property type="molecule type" value="Genomic_DNA"/>
</dbReference>
<evidence type="ECO:0000313" key="2">
    <source>
        <dbReference type="EMBL" id="TFY98701.1"/>
    </source>
</evidence>
<keyword evidence="3" id="KW-1185">Reference proteome</keyword>
<dbReference type="RefSeq" id="WP_135285852.1">
    <property type="nucleotide sequence ID" value="NZ_SMLL01000005.1"/>
</dbReference>
<dbReference type="AlphaFoldDB" id="A0A4Z0BIX6"/>
<keyword evidence="1" id="KW-0812">Transmembrane</keyword>
<name>A0A4Z0BIX6_9BURK</name>